<reference evidence="2 3" key="1">
    <citation type="submission" date="2020-06" db="EMBL/GenBank/DDBJ databases">
        <authorList>
            <person name="Li R."/>
            <person name="Bekaert M."/>
        </authorList>
    </citation>
    <scope>NUCLEOTIDE SEQUENCE [LARGE SCALE GENOMIC DNA]</scope>
    <source>
        <strain evidence="3">wild</strain>
    </source>
</reference>
<dbReference type="InterPro" id="IPR000305">
    <property type="entry name" value="GIY-YIG_endonuc"/>
</dbReference>
<feature type="domain" description="GIY-YIG" evidence="1">
    <location>
        <begin position="71"/>
        <end position="153"/>
    </location>
</feature>
<sequence>MAFIRPKNIHDKLVTSVLAKQPTPSPGCYKQCGRRNCLCCKAANTSSSFISSVTKQNYTIYSNSNCKTENSIYILTCDTCGIQYVGETMDKFNIRLNNHRSWYKTNKNCPLTRHLRSTKHSFDNVTFQIIEVNTEWDTTARRRRENFWIHQLHTLEPDGLNEKDEKRYRKDKE</sequence>
<dbReference type="Pfam" id="PF01541">
    <property type="entry name" value="GIY-YIG"/>
    <property type="match status" value="1"/>
</dbReference>
<evidence type="ECO:0000313" key="2">
    <source>
        <dbReference type="EMBL" id="CAC5411160.1"/>
    </source>
</evidence>
<name>A0A6J8DWJ7_MYTCO</name>
<dbReference type="AlphaFoldDB" id="A0A6J8DWJ7"/>
<organism evidence="2 3">
    <name type="scientific">Mytilus coruscus</name>
    <name type="common">Sea mussel</name>
    <dbReference type="NCBI Taxonomy" id="42192"/>
    <lineage>
        <taxon>Eukaryota</taxon>
        <taxon>Metazoa</taxon>
        <taxon>Spiralia</taxon>
        <taxon>Lophotrochozoa</taxon>
        <taxon>Mollusca</taxon>
        <taxon>Bivalvia</taxon>
        <taxon>Autobranchia</taxon>
        <taxon>Pteriomorphia</taxon>
        <taxon>Mytilida</taxon>
        <taxon>Mytiloidea</taxon>
        <taxon>Mytilidae</taxon>
        <taxon>Mytilinae</taxon>
        <taxon>Mytilus</taxon>
    </lineage>
</organism>
<evidence type="ECO:0000259" key="1">
    <source>
        <dbReference type="Pfam" id="PF01541"/>
    </source>
</evidence>
<dbReference type="EMBL" id="CACVKT020007831">
    <property type="protein sequence ID" value="CAC5411160.1"/>
    <property type="molecule type" value="Genomic_DNA"/>
</dbReference>
<protein>
    <recommendedName>
        <fullName evidence="1">GIY-YIG domain-containing protein</fullName>
    </recommendedName>
</protein>
<evidence type="ECO:0000313" key="3">
    <source>
        <dbReference type="Proteomes" id="UP000507470"/>
    </source>
</evidence>
<dbReference type="Proteomes" id="UP000507470">
    <property type="component" value="Unassembled WGS sequence"/>
</dbReference>
<accession>A0A6J8DWJ7</accession>
<dbReference type="InterPro" id="IPR035901">
    <property type="entry name" value="GIY-YIG_endonuc_sf"/>
</dbReference>
<dbReference type="CDD" id="cd10442">
    <property type="entry name" value="GIY-YIG_PLEs"/>
    <property type="match status" value="1"/>
</dbReference>
<keyword evidence="3" id="KW-1185">Reference proteome</keyword>
<proteinExistence type="predicted"/>
<dbReference type="OrthoDB" id="6131042at2759"/>
<dbReference type="SUPFAM" id="SSF82771">
    <property type="entry name" value="GIY-YIG endonuclease"/>
    <property type="match status" value="1"/>
</dbReference>
<dbReference type="Gene3D" id="3.40.1440.10">
    <property type="entry name" value="GIY-YIG endonuclease"/>
    <property type="match status" value="1"/>
</dbReference>
<gene>
    <name evidence="2" type="ORF">MCOR_44283</name>
</gene>